<organism evidence="1 2">
    <name type="scientific">Aspergillus nomiae NRRL (strain ATCC 15546 / NRRL 13137 / CBS 260.88 / M93)</name>
    <dbReference type="NCBI Taxonomy" id="1509407"/>
    <lineage>
        <taxon>Eukaryota</taxon>
        <taxon>Fungi</taxon>
        <taxon>Dikarya</taxon>
        <taxon>Ascomycota</taxon>
        <taxon>Pezizomycotina</taxon>
        <taxon>Eurotiomycetes</taxon>
        <taxon>Eurotiomycetidae</taxon>
        <taxon>Eurotiales</taxon>
        <taxon>Aspergillaceae</taxon>
        <taxon>Aspergillus</taxon>
        <taxon>Aspergillus subgen. Circumdati</taxon>
    </lineage>
</organism>
<keyword evidence="2" id="KW-1185">Reference proteome</keyword>
<dbReference type="Proteomes" id="UP000037505">
    <property type="component" value="Unassembled WGS sequence"/>
</dbReference>
<proteinExistence type="predicted"/>
<dbReference type="AlphaFoldDB" id="A0A0L1ISV9"/>
<dbReference type="GeneID" id="26811744"/>
<evidence type="ECO:0000313" key="1">
    <source>
        <dbReference type="EMBL" id="KNG82569.1"/>
    </source>
</evidence>
<accession>A0A0L1ISV9</accession>
<name>A0A0L1ISV9_ASPN3</name>
<evidence type="ECO:0000313" key="2">
    <source>
        <dbReference type="Proteomes" id="UP000037505"/>
    </source>
</evidence>
<dbReference type="RefSeq" id="XP_015403492.1">
    <property type="nucleotide sequence ID" value="XM_015555196.1"/>
</dbReference>
<sequence length="146" mass="16917">MYEAMAARQYPALPSEVEYFWGQVRQSWTICCIPDPDDRDPIRYAILASTAEELADAFNWRLGLGLRRDRAKNIYRNTLDDELPPCESEIAPDWTQNGPAIDYHWIRNLPDNLQDSSGRLVLEEGGRNYNFAKRNIITNTGYFRTV</sequence>
<comment type="caution">
    <text evidence="1">The sequence shown here is derived from an EMBL/GenBank/DDBJ whole genome shotgun (WGS) entry which is preliminary data.</text>
</comment>
<protein>
    <submittedName>
        <fullName evidence="1">Uncharacterized protein</fullName>
    </submittedName>
</protein>
<dbReference type="OrthoDB" id="5422293at2759"/>
<reference evidence="1 2" key="1">
    <citation type="submission" date="2014-06" db="EMBL/GenBank/DDBJ databases">
        <title>The Genome of the Aflatoxigenic Filamentous Fungus Aspergillus nomius.</title>
        <authorList>
            <person name="Moore M.G."/>
            <person name="Shannon B.M."/>
            <person name="Brian M.M."/>
        </authorList>
    </citation>
    <scope>NUCLEOTIDE SEQUENCE [LARGE SCALE GENOMIC DNA]</scope>
    <source>
        <strain evidence="1 2">NRRL 13137</strain>
    </source>
</reference>
<dbReference type="EMBL" id="JNOM01000334">
    <property type="protein sequence ID" value="KNG82569.1"/>
    <property type="molecule type" value="Genomic_DNA"/>
</dbReference>
<gene>
    <name evidence="1" type="ORF">ANOM_009940</name>
</gene>